<feature type="transmembrane region" description="Helical" evidence="2">
    <location>
        <begin position="255"/>
        <end position="275"/>
    </location>
</feature>
<evidence type="ECO:0000256" key="1">
    <source>
        <dbReference type="SAM" id="MobiDB-lite"/>
    </source>
</evidence>
<dbReference type="AlphaFoldDB" id="A0A177ILS9"/>
<keyword evidence="2" id="KW-0472">Membrane</keyword>
<evidence type="ECO:0000313" key="4">
    <source>
        <dbReference type="Proteomes" id="UP000076947"/>
    </source>
</evidence>
<accession>A0A177ILS9</accession>
<comment type="caution">
    <text evidence="3">The sequence shown here is derived from an EMBL/GenBank/DDBJ whole genome shotgun (WGS) entry which is preliminary data.</text>
</comment>
<name>A0A177ILS9_9CORY</name>
<keyword evidence="4" id="KW-1185">Reference proteome</keyword>
<feature type="compositionally biased region" description="Gly residues" evidence="1">
    <location>
        <begin position="356"/>
        <end position="372"/>
    </location>
</feature>
<feature type="compositionally biased region" description="Low complexity" evidence="1">
    <location>
        <begin position="407"/>
        <end position="436"/>
    </location>
</feature>
<dbReference type="OrthoDB" id="4408179at2"/>
<protein>
    <recommendedName>
        <fullName evidence="5">Conjugal transfer protein TrbL</fullName>
    </recommendedName>
</protein>
<feature type="transmembrane region" description="Helical" evidence="2">
    <location>
        <begin position="195"/>
        <end position="212"/>
    </location>
</feature>
<organism evidence="3 4">
    <name type="scientific">Corynebacterium stationis</name>
    <dbReference type="NCBI Taxonomy" id="1705"/>
    <lineage>
        <taxon>Bacteria</taxon>
        <taxon>Bacillati</taxon>
        <taxon>Actinomycetota</taxon>
        <taxon>Actinomycetes</taxon>
        <taxon>Mycobacteriales</taxon>
        <taxon>Corynebacteriaceae</taxon>
        <taxon>Corynebacterium</taxon>
    </lineage>
</organism>
<feature type="transmembrane region" description="Helical" evidence="2">
    <location>
        <begin position="224"/>
        <end position="248"/>
    </location>
</feature>
<keyword evidence="2" id="KW-1133">Transmembrane helix</keyword>
<feature type="transmembrane region" description="Helical" evidence="2">
    <location>
        <begin position="116"/>
        <end position="136"/>
    </location>
</feature>
<keyword evidence="2" id="KW-0812">Transmembrane</keyword>
<feature type="transmembrane region" description="Helical" evidence="2">
    <location>
        <begin position="77"/>
        <end position="95"/>
    </location>
</feature>
<dbReference type="EMBL" id="LSTQ01000011">
    <property type="protein sequence ID" value="OAH29817.1"/>
    <property type="molecule type" value="Genomic_DNA"/>
</dbReference>
<feature type="transmembrane region" description="Helical" evidence="2">
    <location>
        <begin position="295"/>
        <end position="316"/>
    </location>
</feature>
<gene>
    <name evidence="3" type="ORF">AYJ05_11590</name>
</gene>
<feature type="compositionally biased region" description="Gly residues" evidence="1">
    <location>
        <begin position="333"/>
        <end position="350"/>
    </location>
</feature>
<evidence type="ECO:0000256" key="2">
    <source>
        <dbReference type="SAM" id="Phobius"/>
    </source>
</evidence>
<evidence type="ECO:0008006" key="5">
    <source>
        <dbReference type="Google" id="ProtNLM"/>
    </source>
</evidence>
<dbReference type="Proteomes" id="UP000076947">
    <property type="component" value="Unassembled WGS sequence"/>
</dbReference>
<sequence>MEQGASKVDCQASSAIGHPVAAIEAAASQFWGDPVGDFTRAVLEGNAEALQTVMTFWTDYKLSSAAVDASVQGVKNIVLSLAGLALIASMIAGGFKIANDRRRGLVDTVEETGAVVFKYILFGSLIPPLVLGAVAASDSLSDWIMTSFGASDAESVLGAAELNESMAGPILMLAFAGVAFAGSVMQIVALAIRTLLLPIAAGLAPLFAALSFSQIGKSGLSNLISLMIASIIFKPISALLYCVVFWLSREGGDNFVSLIISVVMIGAAGFTGPALVRALVPAVAQAGGGGSAPVLAGGAAAVGGVLGAGGAMLGALGGAGSKSNAGSTSTAAGSGGNGGGGAPGALGGAGANPSGGPSGGGSGGSGGSGSGNGQASPSGASGTSGGRGDTSGAGAVAAGAAGGSAGGTNRSAGTPAHAGASTASGARSGVGAGRMALRNARAASRGVGKVASSGARATQSAGSAAGRIQGILDEGLGQQGNYHGGVRR</sequence>
<evidence type="ECO:0000313" key="3">
    <source>
        <dbReference type="EMBL" id="OAH29817.1"/>
    </source>
</evidence>
<proteinExistence type="predicted"/>
<feature type="compositionally biased region" description="Gly residues" evidence="1">
    <location>
        <begin position="382"/>
        <end position="391"/>
    </location>
</feature>
<reference evidence="4" key="1">
    <citation type="submission" date="2016-02" db="EMBL/GenBank/DDBJ databases">
        <authorList>
            <person name="Kaur G."/>
            <person name="Nair G.R."/>
            <person name="Mayilraj S."/>
        </authorList>
    </citation>
    <scope>NUCLEOTIDE SEQUENCE [LARGE SCALE GENOMIC DNA]</scope>
    <source>
        <strain evidence="4">GA-15</strain>
    </source>
</reference>
<feature type="region of interest" description="Disordered" evidence="1">
    <location>
        <begin position="324"/>
        <end position="465"/>
    </location>
</feature>
<feature type="transmembrane region" description="Helical" evidence="2">
    <location>
        <begin position="166"/>
        <end position="188"/>
    </location>
</feature>